<dbReference type="InterPro" id="IPR040758">
    <property type="entry name" value="PrmC_N"/>
</dbReference>
<dbReference type="PROSITE" id="PS00092">
    <property type="entry name" value="N6_MTASE"/>
    <property type="match status" value="1"/>
</dbReference>
<dbReference type="EC" id="2.1.1.298" evidence="6"/>
<dbReference type="InterPro" id="IPR002052">
    <property type="entry name" value="DNA_methylase_N6_adenine_CS"/>
</dbReference>
<evidence type="ECO:0000256" key="1">
    <source>
        <dbReference type="ARBA" id="ARBA00022603"/>
    </source>
</evidence>
<keyword evidence="3" id="KW-0949">S-adenosyl-L-methionine</keyword>
<keyword evidence="6" id="KW-0687">Ribonucleoprotein</keyword>
<dbReference type="InterPro" id="IPR017127">
    <property type="entry name" value="Ribosome_uL3_MTase"/>
</dbReference>
<gene>
    <name evidence="6" type="ORF">MNBD_GAMMA24-1774</name>
</gene>
<accession>A0A3B1BLV6</accession>
<dbReference type="InterPro" id="IPR029063">
    <property type="entry name" value="SAM-dependent_MTases_sf"/>
</dbReference>
<dbReference type="EMBL" id="UOFZ01000064">
    <property type="protein sequence ID" value="VAX12784.1"/>
    <property type="molecule type" value="Genomic_DNA"/>
</dbReference>
<evidence type="ECO:0000256" key="3">
    <source>
        <dbReference type="ARBA" id="ARBA00022691"/>
    </source>
</evidence>
<dbReference type="NCBIfam" id="TIGR00536">
    <property type="entry name" value="hemK_fam"/>
    <property type="match status" value="1"/>
</dbReference>
<dbReference type="InterPro" id="IPR004556">
    <property type="entry name" value="HemK-like"/>
</dbReference>
<dbReference type="AlphaFoldDB" id="A0A3B1BLV6"/>
<dbReference type="GO" id="GO:0036009">
    <property type="term" value="F:protein-glutamine N-methyltransferase activity"/>
    <property type="evidence" value="ECO:0007669"/>
    <property type="project" value="InterPro"/>
</dbReference>
<dbReference type="GO" id="GO:0003676">
    <property type="term" value="F:nucleic acid binding"/>
    <property type="evidence" value="ECO:0007669"/>
    <property type="project" value="InterPro"/>
</dbReference>
<dbReference type="Gene3D" id="3.40.50.150">
    <property type="entry name" value="Vaccinia Virus protein VP39"/>
    <property type="match status" value="1"/>
</dbReference>
<keyword evidence="6" id="KW-0689">Ribosomal protein</keyword>
<dbReference type="Gene3D" id="1.10.8.10">
    <property type="entry name" value="DNA helicase RuvA subunit, C-terminal domain"/>
    <property type="match status" value="1"/>
</dbReference>
<feature type="domain" description="Release factor glutamine methyltransferase N-terminal" evidence="5">
    <location>
        <begin position="32"/>
        <end position="91"/>
    </location>
</feature>
<dbReference type="SUPFAM" id="SSF53335">
    <property type="entry name" value="S-adenosyl-L-methionine-dependent methyltransferases"/>
    <property type="match status" value="1"/>
</dbReference>
<dbReference type="CDD" id="cd02440">
    <property type="entry name" value="AdoMet_MTases"/>
    <property type="match status" value="1"/>
</dbReference>
<dbReference type="PANTHER" id="PTHR47806:SF1">
    <property type="entry name" value="RIBOSOMAL PROTEIN UL3 GLUTAMINE METHYLTRANSFERASE"/>
    <property type="match status" value="1"/>
</dbReference>
<dbReference type="PIRSF" id="PIRSF037167">
    <property type="entry name" value="Mtase_YfcB_prd"/>
    <property type="match status" value="1"/>
</dbReference>
<dbReference type="NCBIfam" id="TIGR03533">
    <property type="entry name" value="L3_gln_methyl"/>
    <property type="match status" value="1"/>
</dbReference>
<name>A0A3B1BLV6_9ZZZZ</name>
<dbReference type="Pfam" id="PF17827">
    <property type="entry name" value="PrmC_N"/>
    <property type="match status" value="1"/>
</dbReference>
<dbReference type="InterPro" id="IPR007848">
    <property type="entry name" value="Small_mtfrase_dom"/>
</dbReference>
<dbReference type="GO" id="GO:0005840">
    <property type="term" value="C:ribosome"/>
    <property type="evidence" value="ECO:0007669"/>
    <property type="project" value="UniProtKB-KW"/>
</dbReference>
<dbReference type="GO" id="GO:0032259">
    <property type="term" value="P:methylation"/>
    <property type="evidence" value="ECO:0007669"/>
    <property type="project" value="UniProtKB-KW"/>
</dbReference>
<dbReference type="GO" id="GO:0005829">
    <property type="term" value="C:cytosol"/>
    <property type="evidence" value="ECO:0007669"/>
    <property type="project" value="TreeGrafter"/>
</dbReference>
<keyword evidence="2 6" id="KW-0808">Transferase</keyword>
<dbReference type="PANTHER" id="PTHR47806">
    <property type="entry name" value="50S RIBOSOMAL PROTEIN L3 GLUTAMINE METHYLTRANSFERASE"/>
    <property type="match status" value="1"/>
</dbReference>
<sequence>MDDLNLDTADNLRDVILTAQTYLDDAGVWFGHGTDNALDEAAWLVSHALGLTPDFAEESLSHSLSEAEKVSVCALLRRRVEERLPAAYLTGRAWFAGLPFSVDERVLVPRSPIAELIASEFRPWLVPDRVERVLDLCTGSACIAIATACALPQAQVDASDISGAALDVARRNIGEHNLQDRVHLFESDLFSALGGQRYDLIVSNPPYVDAEDMAALPEEYRREPELGLMAGSRGLDLVIPMLRDAPGYLQPEGLIIVEVGNSAEALSQQFPQVPFTWLDFEYGGEGIFLLEARQLSDYHTDFAEAATRL</sequence>
<proteinExistence type="predicted"/>
<evidence type="ECO:0000259" key="4">
    <source>
        <dbReference type="Pfam" id="PF05175"/>
    </source>
</evidence>
<evidence type="ECO:0000256" key="2">
    <source>
        <dbReference type="ARBA" id="ARBA00022679"/>
    </source>
</evidence>
<reference evidence="6" key="1">
    <citation type="submission" date="2018-06" db="EMBL/GenBank/DDBJ databases">
        <authorList>
            <person name="Zhirakovskaya E."/>
        </authorList>
    </citation>
    <scope>NUCLEOTIDE SEQUENCE</scope>
</reference>
<keyword evidence="1 6" id="KW-0489">Methyltransferase</keyword>
<organism evidence="6">
    <name type="scientific">hydrothermal vent metagenome</name>
    <dbReference type="NCBI Taxonomy" id="652676"/>
    <lineage>
        <taxon>unclassified sequences</taxon>
        <taxon>metagenomes</taxon>
        <taxon>ecological metagenomes</taxon>
    </lineage>
</organism>
<protein>
    <submittedName>
        <fullName evidence="6">Ribosomal protein L3 N(5)-glutamine methyltransferase</fullName>
        <ecNumber evidence="6">2.1.1.298</ecNumber>
    </submittedName>
</protein>
<feature type="domain" description="Methyltransferase small" evidence="4">
    <location>
        <begin position="129"/>
        <end position="212"/>
    </location>
</feature>
<evidence type="ECO:0000259" key="5">
    <source>
        <dbReference type="Pfam" id="PF17827"/>
    </source>
</evidence>
<dbReference type="Pfam" id="PF05175">
    <property type="entry name" value="MTS"/>
    <property type="match status" value="1"/>
</dbReference>
<evidence type="ECO:0000313" key="6">
    <source>
        <dbReference type="EMBL" id="VAX12784.1"/>
    </source>
</evidence>